<proteinExistence type="predicted"/>
<feature type="transmembrane region" description="Helical" evidence="1">
    <location>
        <begin position="123"/>
        <end position="145"/>
    </location>
</feature>
<sequence>CLTSCGFQSRWIFLQPTYSSLPVPDTPRTVGMICLGFVLPVLAIGAAAFLLTSIALYLFLTNWTVCYNGASTDGPDLLNCFNGSAGDLIAPLVRFMVATVEVTSLTPYLVACVAWLWPLAIVFLLPVAFVVFLYSTALMVQLFCLRGWLLRAFRGAGDAHFPTDELLRLVVAAVWEAHGRAFHGYEVVGMEKLPPGEGAFLVYYHGTLPLDAYYFIARHIIVRNR</sequence>
<organism evidence="2">
    <name type="scientific">Mesocestoides corti</name>
    <name type="common">Flatworm</name>
    <dbReference type="NCBI Taxonomy" id="53468"/>
    <lineage>
        <taxon>Eukaryota</taxon>
        <taxon>Metazoa</taxon>
        <taxon>Spiralia</taxon>
        <taxon>Lophotrochozoa</taxon>
        <taxon>Platyhelminthes</taxon>
        <taxon>Cestoda</taxon>
        <taxon>Eucestoda</taxon>
        <taxon>Cyclophyllidea</taxon>
        <taxon>Mesocestoididae</taxon>
        <taxon>Mesocestoides</taxon>
    </lineage>
</organism>
<feature type="transmembrane region" description="Helical" evidence="1">
    <location>
        <begin position="30"/>
        <end position="60"/>
    </location>
</feature>
<keyword evidence="1" id="KW-0812">Transmembrane</keyword>
<protein>
    <submittedName>
        <fullName evidence="2">PlsC domain-containing protein</fullName>
    </submittedName>
</protein>
<name>A0A5K3FE60_MESCO</name>
<keyword evidence="1" id="KW-1133">Transmembrane helix</keyword>
<keyword evidence="1" id="KW-0472">Membrane</keyword>
<accession>A0A5K3FE60</accession>
<evidence type="ECO:0000313" key="2">
    <source>
        <dbReference type="WBParaSite" id="MCU_007716-RA"/>
    </source>
</evidence>
<dbReference type="AlphaFoldDB" id="A0A5K3FE60"/>
<reference evidence="2" key="1">
    <citation type="submission" date="2019-11" db="UniProtKB">
        <authorList>
            <consortium name="WormBaseParasite"/>
        </authorList>
    </citation>
    <scope>IDENTIFICATION</scope>
</reference>
<evidence type="ECO:0000256" key="1">
    <source>
        <dbReference type="SAM" id="Phobius"/>
    </source>
</evidence>
<dbReference type="WBParaSite" id="MCU_007716-RA">
    <property type="protein sequence ID" value="MCU_007716-RA"/>
    <property type="gene ID" value="MCU_007716"/>
</dbReference>